<organism evidence="1 2">
    <name type="scientific">Lachnellula suecica</name>
    <dbReference type="NCBI Taxonomy" id="602035"/>
    <lineage>
        <taxon>Eukaryota</taxon>
        <taxon>Fungi</taxon>
        <taxon>Dikarya</taxon>
        <taxon>Ascomycota</taxon>
        <taxon>Pezizomycotina</taxon>
        <taxon>Leotiomycetes</taxon>
        <taxon>Helotiales</taxon>
        <taxon>Lachnaceae</taxon>
        <taxon>Lachnellula</taxon>
    </lineage>
</organism>
<evidence type="ECO:0000313" key="2">
    <source>
        <dbReference type="Proteomes" id="UP000469558"/>
    </source>
</evidence>
<dbReference type="AlphaFoldDB" id="A0A8T9CF92"/>
<comment type="caution">
    <text evidence="1">The sequence shown here is derived from an EMBL/GenBank/DDBJ whole genome shotgun (WGS) entry which is preliminary data.</text>
</comment>
<dbReference type="Proteomes" id="UP000469558">
    <property type="component" value="Unassembled WGS sequence"/>
</dbReference>
<dbReference type="EMBL" id="QGMK01000101">
    <property type="protein sequence ID" value="TVY84248.1"/>
    <property type="molecule type" value="Genomic_DNA"/>
</dbReference>
<reference evidence="1 2" key="1">
    <citation type="submission" date="2018-05" db="EMBL/GenBank/DDBJ databases">
        <title>Genome sequencing and assembly of the regulated plant pathogen Lachnellula willkommii and related sister species for the development of diagnostic species identification markers.</title>
        <authorList>
            <person name="Giroux E."/>
            <person name="Bilodeau G."/>
        </authorList>
    </citation>
    <scope>NUCLEOTIDE SEQUENCE [LARGE SCALE GENOMIC DNA]</scope>
    <source>
        <strain evidence="1 2">CBS 268.59</strain>
    </source>
</reference>
<name>A0A8T9CF92_9HELO</name>
<dbReference type="OrthoDB" id="5275938at2759"/>
<keyword evidence="2" id="KW-1185">Reference proteome</keyword>
<sequence length="405" mass="45229">MESTPTPATATAVPKPKVSPQELFTFPHGDTNIIVTHEGKVITGKVASASLVQCCKVWENFVYPPFGRLPQEPLGSDKNNDEASEMVADFADEEEANESSVIKTKSGDLAKGVEQKSKPVDVQATGQRLPKQRKRKAQVVGRLDNQGNFQEAVTDIDFKDDDSEALLILFRIIHMQFDDVPKKLSLAQLLQVATLVDQYGCIKVVRPWFPFWLADERELAFAAGNERYLWVAWVFGREDIFEELAVKLTKEISLDADCECVSTSAERLNDLLPHGFIDGILNIRHATIATLLEMYEGFFQELPNFTCHFENEVCTSMLCGSLVHPMIKLGIWPPNTYDRNEYLGSVLDLASPMTGLIIHNRHADGVQGNDSCIAFGDEIRDAVEAVLSDMPVPLSEEHHLHFENL</sequence>
<evidence type="ECO:0000313" key="1">
    <source>
        <dbReference type="EMBL" id="TVY84248.1"/>
    </source>
</evidence>
<gene>
    <name evidence="1" type="ORF">LSUE1_G001357</name>
</gene>
<accession>A0A8T9CF92</accession>
<proteinExistence type="predicted"/>
<protein>
    <submittedName>
        <fullName evidence="1">Uncharacterized protein</fullName>
    </submittedName>
</protein>